<name>A0ABT5B0F7_9BACT</name>
<organism evidence="1 2">
    <name type="scientific">Nannocystis radixulma</name>
    <dbReference type="NCBI Taxonomy" id="2995305"/>
    <lineage>
        <taxon>Bacteria</taxon>
        <taxon>Pseudomonadati</taxon>
        <taxon>Myxococcota</taxon>
        <taxon>Polyangia</taxon>
        <taxon>Nannocystales</taxon>
        <taxon>Nannocystaceae</taxon>
        <taxon>Nannocystis</taxon>
    </lineage>
</organism>
<dbReference type="Proteomes" id="UP001217838">
    <property type="component" value="Unassembled WGS sequence"/>
</dbReference>
<evidence type="ECO:0000313" key="2">
    <source>
        <dbReference type="Proteomes" id="UP001217838"/>
    </source>
</evidence>
<sequence>MTRVRVSPQLTGPPSRSAPSRLLFLLAALLPACMSYGPPVRSPGYGAPGRIRQGQLEIGGSVAHPGNPGSGGPFIGYGVRDWASIEVGADFSYRQWALGYLGGRFTYAPKRDRKLHGALDGELGVGGGAGGQFYCPQEPCADARRWTDRAALGGYVGGGAGYHFSFFALYARGRFQATAAEGLPSTLFGTLHGGMQFRIARHVDIFASGGLFGLHNSEGNVYNPYWDVGLSVYFDVLRRKQRPAARAPLRMSF</sequence>
<gene>
    <name evidence="1" type="ORF">POL58_07480</name>
</gene>
<reference evidence="1 2" key="1">
    <citation type="submission" date="2022-11" db="EMBL/GenBank/DDBJ databases">
        <title>Minimal conservation of predation-associated metabolite biosynthetic gene clusters underscores biosynthetic potential of Myxococcota including descriptions for ten novel species: Archangium lansinium sp. nov., Myxococcus landrumus sp. nov., Nannocystis bai.</title>
        <authorList>
            <person name="Ahearne A."/>
            <person name="Stevens C."/>
            <person name="Dowd S."/>
        </authorList>
    </citation>
    <scope>NUCLEOTIDE SEQUENCE [LARGE SCALE GENOMIC DNA]</scope>
    <source>
        <strain evidence="1 2">NCELM</strain>
    </source>
</reference>
<comment type="caution">
    <text evidence="1">The sequence shown here is derived from an EMBL/GenBank/DDBJ whole genome shotgun (WGS) entry which is preliminary data.</text>
</comment>
<protein>
    <recommendedName>
        <fullName evidence="3">Outer membrane protein beta-barrel domain-containing protein</fullName>
    </recommendedName>
</protein>
<accession>A0ABT5B0F7</accession>
<dbReference type="EMBL" id="JAQNDN010000002">
    <property type="protein sequence ID" value="MDC0667572.1"/>
    <property type="molecule type" value="Genomic_DNA"/>
</dbReference>
<keyword evidence="2" id="KW-1185">Reference proteome</keyword>
<proteinExistence type="predicted"/>
<evidence type="ECO:0000313" key="1">
    <source>
        <dbReference type="EMBL" id="MDC0667572.1"/>
    </source>
</evidence>
<evidence type="ECO:0008006" key="3">
    <source>
        <dbReference type="Google" id="ProtNLM"/>
    </source>
</evidence>
<dbReference type="RefSeq" id="WP_271995721.1">
    <property type="nucleotide sequence ID" value="NZ_JAQNDN010000002.1"/>
</dbReference>